<dbReference type="RefSeq" id="WP_015956468.1">
    <property type="nucleotide sequence ID" value="NC_011729.1"/>
</dbReference>
<name>B7KAB1_GLOC7</name>
<reference evidence="2" key="1">
    <citation type="journal article" date="2011" name="MBio">
        <title>Novel metabolic attributes of the genus Cyanothece, comprising a group of unicellular nitrogen-fixing Cyanobacteria.</title>
        <authorList>
            <person name="Bandyopadhyay A."/>
            <person name="Elvitigala T."/>
            <person name="Welsh E."/>
            <person name="Stockel J."/>
            <person name="Liberton M."/>
            <person name="Min H."/>
            <person name="Sherman L.A."/>
            <person name="Pakrasi H.B."/>
        </authorList>
    </citation>
    <scope>NUCLEOTIDE SEQUENCE [LARGE SCALE GENOMIC DNA]</scope>
    <source>
        <strain evidence="2">PCC 7424</strain>
    </source>
</reference>
<evidence type="ECO:0000313" key="2">
    <source>
        <dbReference type="Proteomes" id="UP000002384"/>
    </source>
</evidence>
<gene>
    <name evidence="1" type="ordered locus">PCC7424_4522</name>
</gene>
<dbReference type="HOGENOM" id="CLU_2648432_0_0_3"/>
<dbReference type="EMBL" id="CP001291">
    <property type="protein sequence ID" value="ACK72885.1"/>
    <property type="molecule type" value="Genomic_DNA"/>
</dbReference>
<dbReference type="KEGG" id="cyc:PCC7424_4522"/>
<evidence type="ECO:0000313" key="1">
    <source>
        <dbReference type="EMBL" id="ACK72885.1"/>
    </source>
</evidence>
<proteinExistence type="predicted"/>
<organism evidence="1 2">
    <name type="scientific">Gloeothece citriformis (strain PCC 7424)</name>
    <name type="common">Cyanothece sp. (strain PCC 7424)</name>
    <dbReference type="NCBI Taxonomy" id="65393"/>
    <lineage>
        <taxon>Bacteria</taxon>
        <taxon>Bacillati</taxon>
        <taxon>Cyanobacteriota</taxon>
        <taxon>Cyanophyceae</taxon>
        <taxon>Oscillatoriophycideae</taxon>
        <taxon>Chroococcales</taxon>
        <taxon>Aphanothecaceae</taxon>
        <taxon>Gloeothece</taxon>
        <taxon>Gloeothece citriformis</taxon>
    </lineage>
</organism>
<dbReference type="AlphaFoldDB" id="B7KAB1"/>
<keyword evidence="2" id="KW-1185">Reference proteome</keyword>
<sequence length="76" mass="9053">MIRAIVPRELRLEKFGKIRGIDEFYENYQKQNLRKNLFIIVSIDEGLQSIIDRDTNLNVVAKITSTVRYFFPFTKK</sequence>
<protein>
    <submittedName>
        <fullName evidence="1">Uncharacterized protein</fullName>
    </submittedName>
</protein>
<accession>B7KAB1</accession>
<dbReference type="Proteomes" id="UP000002384">
    <property type="component" value="Chromosome"/>
</dbReference>